<accession>A0A9W5S2L5</accession>
<sequence>MGYSFIIEPAAYIAFDSEAEQLAQCKEWGLLSEKASRTKTFVYKGNGMNLTCSMIGYVDKMTAVIAFDNEQRHCIHPSYLKEMQAANYGQKLSASVEPSIETDSEKALGVESRSAEPQTAKHETPQAVEAVQPVEAARAQAEAAKANQPAKAKAKKEKTSKPQMPEEKVRMTATVKEFTTVPNHFSDTEDEVVIYEAVAIEEPPTEIGAAWSSHSATLKKLELEVGDTIRFDGKIVAKKLTKHPVPYKINNPAKIEVDKT</sequence>
<evidence type="ECO:0000313" key="2">
    <source>
        <dbReference type="EMBL" id="EXX90385.1"/>
    </source>
</evidence>
<name>A0A9W5S2L5_9BACL</name>
<gene>
    <name evidence="2" type="ORF">BG53_13555</name>
</gene>
<dbReference type="OrthoDB" id="2923612at2"/>
<feature type="compositionally biased region" description="Low complexity" evidence="1">
    <location>
        <begin position="125"/>
        <end position="151"/>
    </location>
</feature>
<dbReference type="EMBL" id="JFHU01000064">
    <property type="protein sequence ID" value="EXX90385.1"/>
    <property type="molecule type" value="Genomic_DNA"/>
</dbReference>
<evidence type="ECO:0000313" key="3">
    <source>
        <dbReference type="Proteomes" id="UP000053750"/>
    </source>
</evidence>
<reference evidence="2 3" key="1">
    <citation type="submission" date="2014-02" db="EMBL/GenBank/DDBJ databases">
        <title>Genome sequence of Paenibacillus darwinianus reveals adaptive mechanisms for survival in Antarctic soils.</title>
        <authorList>
            <person name="Dsouza M."/>
            <person name="Taylor M.W."/>
            <person name="Turner S.J."/>
            <person name="Aislabie J."/>
        </authorList>
    </citation>
    <scope>NUCLEOTIDE SEQUENCE [LARGE SCALE GENOMIC DNA]</scope>
    <source>
        <strain evidence="2 3">CE1</strain>
    </source>
</reference>
<comment type="caution">
    <text evidence="2">The sequence shown here is derived from an EMBL/GenBank/DDBJ whole genome shotgun (WGS) entry which is preliminary data.</text>
</comment>
<organism evidence="2 3">
    <name type="scientific">Paenibacillus darwinianus</name>
    <dbReference type="NCBI Taxonomy" id="1380763"/>
    <lineage>
        <taxon>Bacteria</taxon>
        <taxon>Bacillati</taxon>
        <taxon>Bacillota</taxon>
        <taxon>Bacilli</taxon>
        <taxon>Bacillales</taxon>
        <taxon>Paenibacillaceae</taxon>
        <taxon>Paenibacillus</taxon>
    </lineage>
</organism>
<feature type="compositionally biased region" description="Basic and acidic residues" evidence="1">
    <location>
        <begin position="157"/>
        <end position="168"/>
    </location>
</feature>
<dbReference type="RefSeq" id="WP_036584430.1">
    <property type="nucleotide sequence ID" value="NZ_KK082171.1"/>
</dbReference>
<evidence type="ECO:0000256" key="1">
    <source>
        <dbReference type="SAM" id="MobiDB-lite"/>
    </source>
</evidence>
<keyword evidence="3" id="KW-1185">Reference proteome</keyword>
<proteinExistence type="predicted"/>
<feature type="region of interest" description="Disordered" evidence="1">
    <location>
        <begin position="107"/>
        <end position="168"/>
    </location>
</feature>
<dbReference type="AlphaFoldDB" id="A0A9W5S2L5"/>
<protein>
    <submittedName>
        <fullName evidence="2">Uncharacterized protein</fullName>
    </submittedName>
</protein>
<dbReference type="Proteomes" id="UP000053750">
    <property type="component" value="Unassembled WGS sequence"/>
</dbReference>